<protein>
    <recommendedName>
        <fullName evidence="4">WG repeat protein</fullName>
    </recommendedName>
</protein>
<reference evidence="3" key="1">
    <citation type="journal article" date="2019" name="Int. J. Syst. Evol. Microbiol.">
        <title>The Global Catalogue of Microorganisms (GCM) 10K type strain sequencing project: providing services to taxonomists for standard genome sequencing and annotation.</title>
        <authorList>
            <consortium name="The Broad Institute Genomics Platform"/>
            <consortium name="The Broad Institute Genome Sequencing Center for Infectious Disease"/>
            <person name="Wu L."/>
            <person name="Ma J."/>
        </authorList>
    </citation>
    <scope>NUCLEOTIDE SEQUENCE [LARGE SCALE GENOMIC DNA]</scope>
    <source>
        <strain evidence="3">JCM 16704</strain>
    </source>
</reference>
<accession>A0ABP7Z3E5</accession>
<evidence type="ECO:0000313" key="2">
    <source>
        <dbReference type="EMBL" id="GAA4146548.1"/>
    </source>
</evidence>
<dbReference type="InterPro" id="IPR032774">
    <property type="entry name" value="WG_beta_rep"/>
</dbReference>
<name>A0ABP7Z3E5_9SPHI</name>
<dbReference type="Proteomes" id="UP001500101">
    <property type="component" value="Unassembled WGS sequence"/>
</dbReference>
<dbReference type="Pfam" id="PF14903">
    <property type="entry name" value="WG_beta_rep"/>
    <property type="match status" value="4"/>
</dbReference>
<dbReference type="EMBL" id="BAAAZI010000012">
    <property type="protein sequence ID" value="GAA4146548.1"/>
    <property type="molecule type" value="Genomic_DNA"/>
</dbReference>
<evidence type="ECO:0000313" key="3">
    <source>
        <dbReference type="Proteomes" id="UP001500101"/>
    </source>
</evidence>
<dbReference type="RefSeq" id="WP_344675759.1">
    <property type="nucleotide sequence ID" value="NZ_BAAAZI010000012.1"/>
</dbReference>
<proteinExistence type="predicted"/>
<keyword evidence="1" id="KW-0732">Signal</keyword>
<organism evidence="2 3">
    <name type="scientific">Sphingobacterium kyonggiense</name>
    <dbReference type="NCBI Taxonomy" id="714075"/>
    <lineage>
        <taxon>Bacteria</taxon>
        <taxon>Pseudomonadati</taxon>
        <taxon>Bacteroidota</taxon>
        <taxon>Sphingobacteriia</taxon>
        <taxon>Sphingobacteriales</taxon>
        <taxon>Sphingobacteriaceae</taxon>
        <taxon>Sphingobacterium</taxon>
    </lineage>
</organism>
<feature type="chain" id="PRO_5046611373" description="WG repeat protein" evidence="1">
    <location>
        <begin position="20"/>
        <end position="487"/>
    </location>
</feature>
<dbReference type="PANTHER" id="PTHR37841:SF1">
    <property type="entry name" value="DUF3298 DOMAIN-CONTAINING PROTEIN"/>
    <property type="match status" value="1"/>
</dbReference>
<keyword evidence="3" id="KW-1185">Reference proteome</keyword>
<comment type="caution">
    <text evidence="2">The sequence shown here is derived from an EMBL/GenBank/DDBJ whole genome shotgun (WGS) entry which is preliminary data.</text>
</comment>
<evidence type="ECO:0000256" key="1">
    <source>
        <dbReference type="SAM" id="SignalP"/>
    </source>
</evidence>
<dbReference type="PANTHER" id="PTHR37841">
    <property type="entry name" value="GLR2918 PROTEIN"/>
    <property type="match status" value="1"/>
</dbReference>
<evidence type="ECO:0008006" key="4">
    <source>
        <dbReference type="Google" id="ProtNLM"/>
    </source>
</evidence>
<gene>
    <name evidence="2" type="ORF">GCM10022216_31620</name>
</gene>
<feature type="signal peptide" evidence="1">
    <location>
        <begin position="1"/>
        <end position="19"/>
    </location>
</feature>
<sequence>MKILFSFLTFCLFVQLSFAQGPVYKVAYQMHFSEELLLELEEPDLDTSDANIKLIKTAIEQREQGKSLFEIWTNKDVFLTKNTITPDYYQITSKTSNKISMVNLLDSAYANMDDSPLGWLNIGDEANEEYVSVEFVAGRTEMIAGFPCKLAILTVLSDDLSVIANDEQEKIEVWYTEKIPNFYIGSFIFMSKVPGAVLKVDVGGMQFIAHQVSQENVPANFFEIPAGFKLVETTYADEDFADMELGEGLVGYYDTTATMYGLKNSDGDIITNPIFTSLSEIREGAIIASNADGMSGFIDAKGNTVLPFTYEYIAFDDESAAYIFTKDGKAGLMDKSGKNLWGSKTFESLGNFIGDYALISENEKHGLVDKKGNIVLPASYPLISQYDNKYFVVLDNEKSQVFDLATKKLVVEGFPEIYLSNVDNLFIASKDGEKYGFINEKGATVIPFIFAYATPFVNGISSVTKFGAEEMYYINTKGEVVNIEEEN</sequence>